<dbReference type="Proteomes" id="UP000674318">
    <property type="component" value="Unassembled WGS sequence"/>
</dbReference>
<accession>A0A836IMN8</accession>
<protein>
    <submittedName>
        <fullName evidence="2">Uncharacterized protein</fullName>
    </submittedName>
</protein>
<proteinExistence type="predicted"/>
<feature type="region of interest" description="Disordered" evidence="1">
    <location>
        <begin position="1"/>
        <end position="151"/>
    </location>
</feature>
<dbReference type="KEGG" id="phet:94289147"/>
<evidence type="ECO:0000313" key="2">
    <source>
        <dbReference type="EMBL" id="KAG5498760.1"/>
    </source>
</evidence>
<feature type="compositionally biased region" description="Polar residues" evidence="1">
    <location>
        <begin position="36"/>
        <end position="45"/>
    </location>
</feature>
<dbReference type="EMBL" id="JAFJZO010000030">
    <property type="protein sequence ID" value="KAG5498760.1"/>
    <property type="molecule type" value="Genomic_DNA"/>
</dbReference>
<dbReference type="AlphaFoldDB" id="A0A836IMN8"/>
<dbReference type="OrthoDB" id="267890at2759"/>
<reference evidence="2 3" key="1">
    <citation type="submission" date="2021-02" db="EMBL/GenBank/DDBJ databases">
        <title>Porcisia hertigi Genome sequencing and assembly.</title>
        <authorList>
            <person name="Almutairi H."/>
            <person name="Gatherer D."/>
        </authorList>
    </citation>
    <scope>NUCLEOTIDE SEQUENCE [LARGE SCALE GENOMIC DNA]</scope>
    <source>
        <strain evidence="2 3">C119</strain>
    </source>
</reference>
<dbReference type="RefSeq" id="XP_067755514.1">
    <property type="nucleotide sequence ID" value="XM_067899070.1"/>
</dbReference>
<name>A0A836IMN8_9TRYP</name>
<organism evidence="2 3">
    <name type="scientific">Porcisia hertigi</name>
    <dbReference type="NCBI Taxonomy" id="2761500"/>
    <lineage>
        <taxon>Eukaryota</taxon>
        <taxon>Discoba</taxon>
        <taxon>Euglenozoa</taxon>
        <taxon>Kinetoplastea</taxon>
        <taxon>Metakinetoplastina</taxon>
        <taxon>Trypanosomatida</taxon>
        <taxon>Trypanosomatidae</taxon>
        <taxon>Leishmaniinae</taxon>
        <taxon>Porcisia</taxon>
    </lineage>
</organism>
<dbReference type="GeneID" id="94289147"/>
<sequence length="550" mass="60219">MSANAAVEDPVGDRSGDSQEEPEPTSTITGKVPMSLLNQPSSAQEQAHEDYAEPEGDASGAEERDNRLVPPSTGTSSSARRSNPGTTEAHRHTRDSSVGRSRGAAPARGKKKVMCEKLLPAARGSLPKHALPRGGTRTTSQTMPTAPSVSAASNAGGFATAAAVPPQAAQVSPYPHDCPLKELDKHGDKNAFGLDLRAVFQKTKFSQVHREYQRISEESIAVQECERLFRVISKNKSTVDALDIQELLIIFTPCGVLLREGADFLREECGGKSSLTFVDFLRYGPALRARIRAFEIFERLSDRQKLISIHARVLRSDPPVGVNTARLQLLRVADQQVRGMLPRHVRPLRLYETNFIVDYQERLHDAALIPGSETLPPGLRGDYADELGRAHHVRHLPPLPQLSASALQKEDVAWREENVVDYTDSEESSASANAADAEKSAAVRCGESAHPVVSKRGCRVAAPKGSRKVGNRQRYTRKRSPYVRRADTAPATGLAATYGTSSGWTAVGSGRTQGKAQQKPMGRFVEDEYRERRTMDDHLITQLEFMYSMP</sequence>
<evidence type="ECO:0000313" key="3">
    <source>
        <dbReference type="Proteomes" id="UP000674318"/>
    </source>
</evidence>
<feature type="compositionally biased region" description="Polar residues" evidence="1">
    <location>
        <begin position="136"/>
        <end position="148"/>
    </location>
</feature>
<evidence type="ECO:0000256" key="1">
    <source>
        <dbReference type="SAM" id="MobiDB-lite"/>
    </source>
</evidence>
<gene>
    <name evidence="2" type="ORF">JKF63_03048</name>
</gene>
<feature type="compositionally biased region" description="Polar residues" evidence="1">
    <location>
        <begin position="72"/>
        <end position="86"/>
    </location>
</feature>
<keyword evidence="3" id="KW-1185">Reference proteome</keyword>
<feature type="compositionally biased region" description="Basic and acidic residues" evidence="1">
    <location>
        <begin position="88"/>
        <end position="97"/>
    </location>
</feature>
<comment type="caution">
    <text evidence="2">The sequence shown here is derived from an EMBL/GenBank/DDBJ whole genome shotgun (WGS) entry which is preliminary data.</text>
</comment>